<feature type="compositionally biased region" description="Basic and acidic residues" evidence="2">
    <location>
        <begin position="516"/>
        <end position="525"/>
    </location>
</feature>
<dbReference type="AlphaFoldDB" id="A0A6A2ZBJ3"/>
<evidence type="ECO:0000256" key="2">
    <source>
        <dbReference type="SAM" id="MobiDB-lite"/>
    </source>
</evidence>
<dbReference type="PANTHER" id="PTHR35511:SF2">
    <property type="entry name" value="A-KINASE ANCHOR-LIKE PROTEIN"/>
    <property type="match status" value="1"/>
</dbReference>
<proteinExistence type="predicted"/>
<evidence type="ECO:0000313" key="4">
    <source>
        <dbReference type="Proteomes" id="UP000436088"/>
    </source>
</evidence>
<feature type="coiled-coil region" evidence="1">
    <location>
        <begin position="412"/>
        <end position="439"/>
    </location>
</feature>
<name>A0A6A2ZBJ3_HIBSY</name>
<keyword evidence="1" id="KW-0175">Coiled coil</keyword>
<feature type="compositionally biased region" description="Polar residues" evidence="2">
    <location>
        <begin position="14"/>
        <end position="23"/>
    </location>
</feature>
<feature type="region of interest" description="Disordered" evidence="2">
    <location>
        <begin position="182"/>
        <end position="201"/>
    </location>
</feature>
<feature type="region of interest" description="Disordered" evidence="2">
    <location>
        <begin position="503"/>
        <end position="580"/>
    </location>
</feature>
<accession>A0A6A2ZBJ3</accession>
<reference evidence="3" key="1">
    <citation type="submission" date="2019-09" db="EMBL/GenBank/DDBJ databases">
        <title>Draft genome information of white flower Hibiscus syriacus.</title>
        <authorList>
            <person name="Kim Y.-M."/>
        </authorList>
    </citation>
    <scope>NUCLEOTIDE SEQUENCE [LARGE SCALE GENOMIC DNA]</scope>
    <source>
        <strain evidence="3">YM2019G1</strain>
    </source>
</reference>
<evidence type="ECO:0000313" key="3">
    <source>
        <dbReference type="EMBL" id="KAE8689351.1"/>
    </source>
</evidence>
<sequence length="580" mass="65636">MDNEQPCRRPRAIENSSEGEPFTNTYIDAEEIQALIQEHHLLPKPINSFIEEIQDDAGIKHKIGEDSLDTKTTQEVLHQEDEALVEENIDNASALNILSEKPEEQIQNPAVILLFEEHKHKTINEVDKTEEMKNGDSHGKEVVEEKITEKNETREPEEMLEGETNTCQVIPEESKEHRTVTEEKKIKKAESFEDEKSTQSDCTRELQGALEDGAAAVHILPGESSAVNLHTASTLPSEVKGNETEETKLKEDESLEKIQEQTREIEEVSDFNKDTCGRASDNELLTETEDAANEKKILIIAVIEVLKEEVMEDKKVIETSYSTSYLEEMIEDGSGEDELKDKLIQENKLIVEAQKTSENEIIENQIKHGHASISRIETIAVTEKNVELAPPGFEERPEYDLESVANTHVIEEESSTNELHQYQKEMKELMRLKTTVQSQLNVLWQLKAEERAETRLNGTEVNEELVNTLNIDSFKMSLETIESDTNQETEEVKKVQLEVSSDLAPENAEANNGTKAELEADKVEIEGVPEPLSDNVAPRVETIPKDDSTSTHTFQEEKPEELLQGSPTHCFPFQMKNKET</sequence>
<feature type="region of interest" description="Disordered" evidence="2">
    <location>
        <begin position="1"/>
        <end position="23"/>
    </location>
</feature>
<keyword evidence="4" id="KW-1185">Reference proteome</keyword>
<organism evidence="3 4">
    <name type="scientific">Hibiscus syriacus</name>
    <name type="common">Rose of Sharon</name>
    <dbReference type="NCBI Taxonomy" id="106335"/>
    <lineage>
        <taxon>Eukaryota</taxon>
        <taxon>Viridiplantae</taxon>
        <taxon>Streptophyta</taxon>
        <taxon>Embryophyta</taxon>
        <taxon>Tracheophyta</taxon>
        <taxon>Spermatophyta</taxon>
        <taxon>Magnoliopsida</taxon>
        <taxon>eudicotyledons</taxon>
        <taxon>Gunneridae</taxon>
        <taxon>Pentapetalae</taxon>
        <taxon>rosids</taxon>
        <taxon>malvids</taxon>
        <taxon>Malvales</taxon>
        <taxon>Malvaceae</taxon>
        <taxon>Malvoideae</taxon>
        <taxon>Hibiscus</taxon>
    </lineage>
</organism>
<evidence type="ECO:0000256" key="1">
    <source>
        <dbReference type="SAM" id="Coils"/>
    </source>
</evidence>
<dbReference type="EMBL" id="VEPZ02001172">
    <property type="protein sequence ID" value="KAE8689351.1"/>
    <property type="molecule type" value="Genomic_DNA"/>
</dbReference>
<comment type="caution">
    <text evidence="3">The sequence shown here is derived from an EMBL/GenBank/DDBJ whole genome shotgun (WGS) entry which is preliminary data.</text>
</comment>
<protein>
    <submittedName>
        <fullName evidence="3">Uncharacterized protein</fullName>
    </submittedName>
</protein>
<dbReference type="PANTHER" id="PTHR35511">
    <property type="entry name" value="A-KINASE ANCHOR-LIKE PROTEIN"/>
    <property type="match status" value="1"/>
</dbReference>
<dbReference type="Proteomes" id="UP000436088">
    <property type="component" value="Unassembled WGS sequence"/>
</dbReference>
<gene>
    <name evidence="3" type="ORF">F3Y22_tig00110940pilonHSYRG00424</name>
</gene>
<feature type="compositionally biased region" description="Basic and acidic residues" evidence="2">
    <location>
        <begin position="542"/>
        <end position="561"/>
    </location>
</feature>